<accession>A0A1H7YAI6</accession>
<feature type="chain" id="PRO_5011605273" description="Nickel/cobalt transporter regulator" evidence="1">
    <location>
        <begin position="24"/>
        <end position="111"/>
    </location>
</feature>
<evidence type="ECO:0008006" key="4">
    <source>
        <dbReference type="Google" id="ProtNLM"/>
    </source>
</evidence>
<proteinExistence type="predicted"/>
<name>A0A1H7YAI6_9RHOB</name>
<evidence type="ECO:0000313" key="2">
    <source>
        <dbReference type="EMBL" id="SEM42911.1"/>
    </source>
</evidence>
<sequence length="111" mass="12019">MTCGMSRSALISLLIVAATSTSAQCRIMAAGARCAVPPTKAEMPAPPPPVAIGEILAPGRYSMVMDATWYGLPPAQDGWVYYRIADDVYRVDWRTMEVLERATDEAGANWP</sequence>
<keyword evidence="3" id="KW-1185">Reference proteome</keyword>
<dbReference type="STRING" id="245187.SAMN04488003_10176"/>
<dbReference type="Proteomes" id="UP000199585">
    <property type="component" value="Unassembled WGS sequence"/>
</dbReference>
<keyword evidence="1" id="KW-0732">Signal</keyword>
<organism evidence="2 3">
    <name type="scientific">Loktanella fryxellensis</name>
    <dbReference type="NCBI Taxonomy" id="245187"/>
    <lineage>
        <taxon>Bacteria</taxon>
        <taxon>Pseudomonadati</taxon>
        <taxon>Pseudomonadota</taxon>
        <taxon>Alphaproteobacteria</taxon>
        <taxon>Rhodobacterales</taxon>
        <taxon>Roseobacteraceae</taxon>
        <taxon>Loktanella</taxon>
    </lineage>
</organism>
<dbReference type="EMBL" id="FOCI01000001">
    <property type="protein sequence ID" value="SEM42911.1"/>
    <property type="molecule type" value="Genomic_DNA"/>
</dbReference>
<evidence type="ECO:0000256" key="1">
    <source>
        <dbReference type="SAM" id="SignalP"/>
    </source>
</evidence>
<reference evidence="2 3" key="1">
    <citation type="submission" date="2016-10" db="EMBL/GenBank/DDBJ databases">
        <authorList>
            <person name="de Groot N.N."/>
        </authorList>
    </citation>
    <scope>NUCLEOTIDE SEQUENCE [LARGE SCALE GENOMIC DNA]</scope>
    <source>
        <strain evidence="2 3">DSM 16213</strain>
    </source>
</reference>
<protein>
    <recommendedName>
        <fullName evidence="4">Nickel/cobalt transporter regulator</fullName>
    </recommendedName>
</protein>
<dbReference type="AlphaFoldDB" id="A0A1H7YAI6"/>
<evidence type="ECO:0000313" key="3">
    <source>
        <dbReference type="Proteomes" id="UP000199585"/>
    </source>
</evidence>
<feature type="signal peptide" evidence="1">
    <location>
        <begin position="1"/>
        <end position="23"/>
    </location>
</feature>
<gene>
    <name evidence="2" type="ORF">SAMN04488003_10176</name>
</gene>